<evidence type="ECO:0008006" key="16">
    <source>
        <dbReference type="Google" id="ProtNLM"/>
    </source>
</evidence>
<feature type="transmembrane region" description="Helical" evidence="13">
    <location>
        <begin position="6"/>
        <end position="21"/>
    </location>
</feature>
<dbReference type="RefSeq" id="WP_147092151.1">
    <property type="nucleotide sequence ID" value="NZ_BJVC01000001.1"/>
</dbReference>
<evidence type="ECO:0000256" key="11">
    <source>
        <dbReference type="ARBA" id="ARBA00023201"/>
    </source>
</evidence>
<keyword evidence="15" id="KW-1185">Reference proteome</keyword>
<feature type="transmembrane region" description="Helical" evidence="13">
    <location>
        <begin position="154"/>
        <end position="176"/>
    </location>
</feature>
<evidence type="ECO:0000256" key="13">
    <source>
        <dbReference type="SAM" id="Phobius"/>
    </source>
</evidence>
<comment type="similarity">
    <text evidence="2">Belongs to the sodium:solute symporter (SSF) (TC 2.A.21) family.</text>
</comment>
<feature type="transmembrane region" description="Helical" evidence="13">
    <location>
        <begin position="322"/>
        <end position="355"/>
    </location>
</feature>
<feature type="transmembrane region" description="Helical" evidence="13">
    <location>
        <begin position="448"/>
        <end position="466"/>
    </location>
</feature>
<evidence type="ECO:0000256" key="8">
    <source>
        <dbReference type="ARBA" id="ARBA00023053"/>
    </source>
</evidence>
<keyword evidence="3" id="KW-0813">Transport</keyword>
<evidence type="ECO:0000256" key="7">
    <source>
        <dbReference type="ARBA" id="ARBA00022989"/>
    </source>
</evidence>
<feature type="transmembrane region" description="Helical" evidence="13">
    <location>
        <begin position="395"/>
        <end position="412"/>
    </location>
</feature>
<dbReference type="InterPro" id="IPR001734">
    <property type="entry name" value="Na/solute_symporter"/>
</dbReference>
<evidence type="ECO:0000256" key="9">
    <source>
        <dbReference type="ARBA" id="ARBA00023065"/>
    </source>
</evidence>
<comment type="catalytic activity">
    <reaction evidence="12">
        <text>L-proline(in) + Na(+)(in) = L-proline(out) + Na(+)(out)</text>
        <dbReference type="Rhea" id="RHEA:28967"/>
        <dbReference type="ChEBI" id="CHEBI:29101"/>
        <dbReference type="ChEBI" id="CHEBI:60039"/>
    </reaction>
</comment>
<evidence type="ECO:0000256" key="10">
    <source>
        <dbReference type="ARBA" id="ARBA00023136"/>
    </source>
</evidence>
<dbReference type="OrthoDB" id="9810181at2"/>
<keyword evidence="7 13" id="KW-1133">Transmembrane helix</keyword>
<comment type="caution">
    <text evidence="14">The sequence shown here is derived from an EMBL/GenBank/DDBJ whole genome shotgun (WGS) entry which is preliminary data.</text>
</comment>
<evidence type="ECO:0000256" key="5">
    <source>
        <dbReference type="ARBA" id="ARBA00022692"/>
    </source>
</evidence>
<keyword evidence="8" id="KW-0915">Sodium</keyword>
<evidence type="ECO:0000256" key="3">
    <source>
        <dbReference type="ARBA" id="ARBA00022448"/>
    </source>
</evidence>
<feature type="transmembrane region" description="Helical" evidence="13">
    <location>
        <begin position="278"/>
        <end position="302"/>
    </location>
</feature>
<keyword evidence="5 13" id="KW-0812">Transmembrane</keyword>
<keyword evidence="9" id="KW-0406">Ion transport</keyword>
<keyword evidence="6" id="KW-0769">Symport</keyword>
<dbReference type="GO" id="GO:0006814">
    <property type="term" value="P:sodium ion transport"/>
    <property type="evidence" value="ECO:0007669"/>
    <property type="project" value="UniProtKB-KW"/>
</dbReference>
<evidence type="ECO:0000313" key="15">
    <source>
        <dbReference type="Proteomes" id="UP000321405"/>
    </source>
</evidence>
<dbReference type="PANTHER" id="PTHR48086:SF3">
    <property type="entry name" value="SODIUM_PROLINE SYMPORTER"/>
    <property type="match status" value="1"/>
</dbReference>
<dbReference type="EMBL" id="BJVC01000001">
    <property type="protein sequence ID" value="GEL01149.1"/>
    <property type="molecule type" value="Genomic_DNA"/>
</dbReference>
<keyword evidence="4" id="KW-1003">Cell membrane</keyword>
<feature type="transmembrane region" description="Helical" evidence="13">
    <location>
        <begin position="123"/>
        <end position="142"/>
    </location>
</feature>
<dbReference type="PANTHER" id="PTHR48086">
    <property type="entry name" value="SODIUM/PROLINE SYMPORTER-RELATED"/>
    <property type="match status" value="1"/>
</dbReference>
<name>A0A511BLC6_9PROT</name>
<feature type="transmembrane region" description="Helical" evidence="13">
    <location>
        <begin position="42"/>
        <end position="61"/>
    </location>
</feature>
<gene>
    <name evidence="14" type="ORF">SSA02_03120</name>
</gene>
<accession>A0A511BLC6</accession>
<organism evidence="14 15">
    <name type="scientific">Swaminathania salitolerans</name>
    <dbReference type="NCBI Taxonomy" id="182838"/>
    <lineage>
        <taxon>Bacteria</taxon>
        <taxon>Pseudomonadati</taxon>
        <taxon>Pseudomonadota</taxon>
        <taxon>Alphaproteobacteria</taxon>
        <taxon>Acetobacterales</taxon>
        <taxon>Acetobacteraceae</taxon>
        <taxon>Swaminathania</taxon>
    </lineage>
</organism>
<sequence>MRAVFFLIVIAFAIGLALFAGRQVQKGDPRAFFVARGRFGALLFFFVFVGETYSIGSMLGFPGGIAAQGRVDVALWFTAYILLAFPIGYLLYPRLWRLGQECGAITLPDLLGRYHGSVLLERMSGALLLGLMLPLGTMQFIGLTDALSRLGLPLPPFLLALLSAGVALVFVMGAGMRGAAMTAMLKDGLVVLIILGVALAAMLHWTGHVPGHIPGQAITGGEQRTALFRFRQAPHPVPSCIAILTIILVQAPGFCIAPQTVAALFSARDPHTIRRAQIWMPLYLLLFPFLLVIAMFGLAHPSAMQRPDQVFLTVATRLLPDWAVGLVLGGVALTALVWLGGVCLSLGAIVARNILPDVPQERQRRTGLVVIVLYLVLSVLTSLSPGLLIVTLNRLFYVGLIQLLPATLLCVMGRRTASLPILCGIGAGILGGLALSFAPMALGGVTPALPALMANVLVLVAIMKTASRA</sequence>
<dbReference type="InterPro" id="IPR050277">
    <property type="entry name" value="Sodium:Solute_Symporter"/>
</dbReference>
<dbReference type="PROSITE" id="PS50283">
    <property type="entry name" value="NA_SOLUT_SYMP_3"/>
    <property type="match status" value="1"/>
</dbReference>
<evidence type="ECO:0000256" key="6">
    <source>
        <dbReference type="ARBA" id="ARBA00022847"/>
    </source>
</evidence>
<dbReference type="Gene3D" id="1.20.1730.10">
    <property type="entry name" value="Sodium/glucose cotransporter"/>
    <property type="match status" value="1"/>
</dbReference>
<feature type="transmembrane region" description="Helical" evidence="13">
    <location>
        <begin position="73"/>
        <end position="92"/>
    </location>
</feature>
<feature type="transmembrane region" description="Helical" evidence="13">
    <location>
        <begin position="241"/>
        <end position="266"/>
    </location>
</feature>
<dbReference type="GO" id="GO:0015293">
    <property type="term" value="F:symporter activity"/>
    <property type="evidence" value="ECO:0007669"/>
    <property type="project" value="UniProtKB-KW"/>
</dbReference>
<reference evidence="14 15" key="1">
    <citation type="submission" date="2019-07" db="EMBL/GenBank/DDBJ databases">
        <title>Whole genome shotgun sequence of Swaminathania salitolerans NBRC 104436.</title>
        <authorList>
            <person name="Hosoyama A."/>
            <person name="Uohara A."/>
            <person name="Ohji S."/>
            <person name="Ichikawa N."/>
        </authorList>
    </citation>
    <scope>NUCLEOTIDE SEQUENCE [LARGE SCALE GENOMIC DNA]</scope>
    <source>
        <strain evidence="14 15">NBRC 104436</strain>
    </source>
</reference>
<feature type="transmembrane region" description="Helical" evidence="13">
    <location>
        <begin position="419"/>
        <end position="442"/>
    </location>
</feature>
<evidence type="ECO:0000313" key="14">
    <source>
        <dbReference type="EMBL" id="GEL01149.1"/>
    </source>
</evidence>
<proteinExistence type="inferred from homology"/>
<feature type="transmembrane region" description="Helical" evidence="13">
    <location>
        <begin position="367"/>
        <end position="389"/>
    </location>
</feature>
<feature type="transmembrane region" description="Helical" evidence="13">
    <location>
        <begin position="188"/>
        <end position="205"/>
    </location>
</feature>
<dbReference type="GO" id="GO:0005886">
    <property type="term" value="C:plasma membrane"/>
    <property type="evidence" value="ECO:0007669"/>
    <property type="project" value="UniProtKB-SubCell"/>
</dbReference>
<keyword evidence="11" id="KW-0739">Sodium transport</keyword>
<dbReference type="AlphaFoldDB" id="A0A511BLC6"/>
<dbReference type="InterPro" id="IPR038377">
    <property type="entry name" value="Na/Glc_symporter_sf"/>
</dbReference>
<comment type="subcellular location">
    <subcellularLocation>
        <location evidence="1">Cell membrane</location>
        <topology evidence="1">Multi-pass membrane protein</topology>
    </subcellularLocation>
</comment>
<evidence type="ECO:0000256" key="12">
    <source>
        <dbReference type="ARBA" id="ARBA00033708"/>
    </source>
</evidence>
<dbReference type="Proteomes" id="UP000321405">
    <property type="component" value="Unassembled WGS sequence"/>
</dbReference>
<evidence type="ECO:0000256" key="2">
    <source>
        <dbReference type="ARBA" id="ARBA00006434"/>
    </source>
</evidence>
<evidence type="ECO:0000256" key="4">
    <source>
        <dbReference type="ARBA" id="ARBA00022475"/>
    </source>
</evidence>
<keyword evidence="10 13" id="KW-0472">Membrane</keyword>
<protein>
    <recommendedName>
        <fullName evidence="16">Sodium:solute symporter</fullName>
    </recommendedName>
</protein>
<evidence type="ECO:0000256" key="1">
    <source>
        <dbReference type="ARBA" id="ARBA00004651"/>
    </source>
</evidence>